<organism evidence="2 3">
    <name type="scientific">Diversispora epigaea</name>
    <dbReference type="NCBI Taxonomy" id="1348612"/>
    <lineage>
        <taxon>Eukaryota</taxon>
        <taxon>Fungi</taxon>
        <taxon>Fungi incertae sedis</taxon>
        <taxon>Mucoromycota</taxon>
        <taxon>Glomeromycotina</taxon>
        <taxon>Glomeromycetes</taxon>
        <taxon>Diversisporales</taxon>
        <taxon>Diversisporaceae</taxon>
        <taxon>Diversispora</taxon>
    </lineage>
</organism>
<gene>
    <name evidence="2" type="ORF">Glove_57g88</name>
</gene>
<comment type="caution">
    <text evidence="2">The sequence shown here is derived from an EMBL/GenBank/DDBJ whole genome shotgun (WGS) entry which is preliminary data.</text>
</comment>
<name>A0A397JFT9_9GLOM</name>
<evidence type="ECO:0000313" key="2">
    <source>
        <dbReference type="EMBL" id="RHZ86022.1"/>
    </source>
</evidence>
<dbReference type="Proteomes" id="UP000266861">
    <property type="component" value="Unassembled WGS sequence"/>
</dbReference>
<proteinExistence type="predicted"/>
<protein>
    <submittedName>
        <fullName evidence="2">Uncharacterized protein</fullName>
    </submittedName>
</protein>
<sequence>MRPKVTSPQIIYYKHDKSDPQNDALSATTTPIPKPSTTTTDTTTVETISTDIDITTTDTTLLDNFLFFYIKS</sequence>
<dbReference type="EMBL" id="PQFF01000054">
    <property type="protein sequence ID" value="RHZ86022.1"/>
    <property type="molecule type" value="Genomic_DNA"/>
</dbReference>
<evidence type="ECO:0000256" key="1">
    <source>
        <dbReference type="SAM" id="MobiDB-lite"/>
    </source>
</evidence>
<dbReference type="AlphaFoldDB" id="A0A397JFT9"/>
<reference evidence="2 3" key="1">
    <citation type="submission" date="2018-08" db="EMBL/GenBank/DDBJ databases">
        <title>Genome and evolution of the arbuscular mycorrhizal fungus Diversispora epigaea (formerly Glomus versiforme) and its bacterial endosymbionts.</title>
        <authorList>
            <person name="Sun X."/>
            <person name="Fei Z."/>
            <person name="Harrison M."/>
        </authorList>
    </citation>
    <scope>NUCLEOTIDE SEQUENCE [LARGE SCALE GENOMIC DNA]</scope>
    <source>
        <strain evidence="2 3">IT104</strain>
    </source>
</reference>
<evidence type="ECO:0000313" key="3">
    <source>
        <dbReference type="Proteomes" id="UP000266861"/>
    </source>
</evidence>
<keyword evidence="3" id="KW-1185">Reference proteome</keyword>
<feature type="compositionally biased region" description="Low complexity" evidence="1">
    <location>
        <begin position="28"/>
        <end position="41"/>
    </location>
</feature>
<accession>A0A397JFT9</accession>
<feature type="region of interest" description="Disordered" evidence="1">
    <location>
        <begin position="16"/>
        <end position="41"/>
    </location>
</feature>